<dbReference type="Proteomes" id="UP001187192">
    <property type="component" value="Unassembled WGS sequence"/>
</dbReference>
<feature type="transmembrane region" description="Helical" evidence="1">
    <location>
        <begin position="12"/>
        <end position="31"/>
    </location>
</feature>
<keyword evidence="3" id="KW-1185">Reference proteome</keyword>
<sequence length="83" mass="9267">MPIPRCHESSKLQRVTIVISFIVSPAVLWISDLPLWQCLRSRDATCKAGVVVEGLMAKLAKLRMVTIEMREESGKEGGGRDDR</sequence>
<gene>
    <name evidence="2" type="ORF">TIFTF001_029934</name>
</gene>
<name>A0AA88J3G5_FICCA</name>
<evidence type="ECO:0000313" key="2">
    <source>
        <dbReference type="EMBL" id="GMN60847.1"/>
    </source>
</evidence>
<keyword evidence="1" id="KW-0472">Membrane</keyword>
<accession>A0AA88J3G5</accession>
<dbReference type="EMBL" id="BTGU01000103">
    <property type="protein sequence ID" value="GMN60847.1"/>
    <property type="molecule type" value="Genomic_DNA"/>
</dbReference>
<dbReference type="AlphaFoldDB" id="A0AA88J3G5"/>
<protein>
    <submittedName>
        <fullName evidence="2">Uncharacterized protein</fullName>
    </submittedName>
</protein>
<dbReference type="Gramene" id="FCD_00036037-RA">
    <property type="protein sequence ID" value="FCD_00036037-RA:cds"/>
    <property type="gene ID" value="FCD_00036037"/>
</dbReference>
<evidence type="ECO:0000313" key="3">
    <source>
        <dbReference type="Proteomes" id="UP001187192"/>
    </source>
</evidence>
<proteinExistence type="predicted"/>
<keyword evidence="1" id="KW-0812">Transmembrane</keyword>
<evidence type="ECO:0000256" key="1">
    <source>
        <dbReference type="SAM" id="Phobius"/>
    </source>
</evidence>
<reference evidence="2" key="1">
    <citation type="submission" date="2023-07" db="EMBL/GenBank/DDBJ databases">
        <title>draft genome sequence of fig (Ficus carica).</title>
        <authorList>
            <person name="Takahashi T."/>
            <person name="Nishimura K."/>
        </authorList>
    </citation>
    <scope>NUCLEOTIDE SEQUENCE</scope>
</reference>
<organism evidence="2 3">
    <name type="scientific">Ficus carica</name>
    <name type="common">Common fig</name>
    <dbReference type="NCBI Taxonomy" id="3494"/>
    <lineage>
        <taxon>Eukaryota</taxon>
        <taxon>Viridiplantae</taxon>
        <taxon>Streptophyta</taxon>
        <taxon>Embryophyta</taxon>
        <taxon>Tracheophyta</taxon>
        <taxon>Spermatophyta</taxon>
        <taxon>Magnoliopsida</taxon>
        <taxon>eudicotyledons</taxon>
        <taxon>Gunneridae</taxon>
        <taxon>Pentapetalae</taxon>
        <taxon>rosids</taxon>
        <taxon>fabids</taxon>
        <taxon>Rosales</taxon>
        <taxon>Moraceae</taxon>
        <taxon>Ficeae</taxon>
        <taxon>Ficus</taxon>
    </lineage>
</organism>
<comment type="caution">
    <text evidence="2">The sequence shown here is derived from an EMBL/GenBank/DDBJ whole genome shotgun (WGS) entry which is preliminary data.</text>
</comment>
<keyword evidence="1" id="KW-1133">Transmembrane helix</keyword>